<proteinExistence type="predicted"/>
<evidence type="ECO:0000313" key="3">
    <source>
        <dbReference type="Proteomes" id="UP001138757"/>
    </source>
</evidence>
<evidence type="ECO:0000259" key="1">
    <source>
        <dbReference type="Pfam" id="PF01402"/>
    </source>
</evidence>
<dbReference type="InterPro" id="IPR002145">
    <property type="entry name" value="CopG"/>
</dbReference>
<dbReference type="InterPro" id="IPR013321">
    <property type="entry name" value="Arc_rbn_hlx_hlx"/>
</dbReference>
<gene>
    <name evidence="2" type="ORF">KK488_14150</name>
</gene>
<feature type="domain" description="Ribbon-helix-helix protein CopG" evidence="1">
    <location>
        <begin position="7"/>
        <end position="40"/>
    </location>
</feature>
<sequence length="83" mass="9548">MRFLADLSDEDVKWLDARAAEEGKSRAAVLREAVGAYRAEQAKQGIERYFGLWARHGSSIDGLDYERRMRGEWDRDWDGEPAS</sequence>
<dbReference type="Proteomes" id="UP001138757">
    <property type="component" value="Unassembled WGS sequence"/>
</dbReference>
<evidence type="ECO:0000313" key="2">
    <source>
        <dbReference type="EMBL" id="MBT2188093.1"/>
    </source>
</evidence>
<dbReference type="Gene3D" id="1.10.1220.10">
    <property type="entry name" value="Met repressor-like"/>
    <property type="match status" value="1"/>
</dbReference>
<protein>
    <submittedName>
        <fullName evidence="2">Ribbon-helix-helix protein, CopG family</fullName>
    </submittedName>
</protein>
<dbReference type="Pfam" id="PF01402">
    <property type="entry name" value="RHH_1"/>
    <property type="match status" value="1"/>
</dbReference>
<organism evidence="2 3">
    <name type="scientific">Sphingobium nicotianae</name>
    <dbReference type="NCBI Taxonomy" id="2782607"/>
    <lineage>
        <taxon>Bacteria</taxon>
        <taxon>Pseudomonadati</taxon>
        <taxon>Pseudomonadota</taxon>
        <taxon>Alphaproteobacteria</taxon>
        <taxon>Sphingomonadales</taxon>
        <taxon>Sphingomonadaceae</taxon>
        <taxon>Sphingobium</taxon>
    </lineage>
</organism>
<reference evidence="2" key="1">
    <citation type="submission" date="2021-05" db="EMBL/GenBank/DDBJ databases">
        <title>Genome of Sphingobium sp. strain.</title>
        <authorList>
            <person name="Fan R."/>
        </authorList>
    </citation>
    <scope>NUCLEOTIDE SEQUENCE</scope>
    <source>
        <strain evidence="2">H33</strain>
    </source>
</reference>
<accession>A0A9X1DDN2</accession>
<dbReference type="EMBL" id="JAHGAW010000009">
    <property type="protein sequence ID" value="MBT2188093.1"/>
    <property type="molecule type" value="Genomic_DNA"/>
</dbReference>
<keyword evidence="3" id="KW-1185">Reference proteome</keyword>
<name>A0A9X1DDN2_9SPHN</name>
<comment type="caution">
    <text evidence="2">The sequence shown here is derived from an EMBL/GenBank/DDBJ whole genome shotgun (WGS) entry which is preliminary data.</text>
</comment>
<dbReference type="RefSeq" id="WP_214624350.1">
    <property type="nucleotide sequence ID" value="NZ_JAHGAW010000009.1"/>
</dbReference>
<dbReference type="GO" id="GO:0006355">
    <property type="term" value="P:regulation of DNA-templated transcription"/>
    <property type="evidence" value="ECO:0007669"/>
    <property type="project" value="InterPro"/>
</dbReference>
<dbReference type="AlphaFoldDB" id="A0A9X1DDN2"/>